<dbReference type="OrthoDB" id="1100386at2759"/>
<evidence type="ECO:0000256" key="2">
    <source>
        <dbReference type="SAM" id="Phobius"/>
    </source>
</evidence>
<dbReference type="AlphaFoldDB" id="A0A9Q1HDL6"/>
<evidence type="ECO:0000313" key="4">
    <source>
        <dbReference type="Proteomes" id="UP001152320"/>
    </source>
</evidence>
<dbReference type="Proteomes" id="UP001152320">
    <property type="component" value="Chromosome 5"/>
</dbReference>
<reference evidence="3" key="1">
    <citation type="submission" date="2021-10" db="EMBL/GenBank/DDBJ databases">
        <title>Tropical sea cucumber genome reveals ecological adaptation and Cuvierian tubules defense mechanism.</title>
        <authorList>
            <person name="Chen T."/>
        </authorList>
    </citation>
    <scope>NUCLEOTIDE SEQUENCE</scope>
    <source>
        <strain evidence="3">Nanhai2018</strain>
        <tissue evidence="3">Muscle</tissue>
    </source>
</reference>
<accession>A0A9Q1HDL6</accession>
<protein>
    <submittedName>
        <fullName evidence="3">Adhesion G-protein coupled receptor G6</fullName>
    </submittedName>
</protein>
<evidence type="ECO:0000313" key="3">
    <source>
        <dbReference type="EMBL" id="KAJ8041413.1"/>
    </source>
</evidence>
<dbReference type="Gene3D" id="1.20.1070.10">
    <property type="entry name" value="Rhodopsin 7-helix transmembrane proteins"/>
    <property type="match status" value="1"/>
</dbReference>
<feature type="transmembrane region" description="Helical" evidence="2">
    <location>
        <begin position="18"/>
        <end position="36"/>
    </location>
</feature>
<keyword evidence="2" id="KW-0812">Transmembrane</keyword>
<keyword evidence="3" id="KW-0675">Receptor</keyword>
<keyword evidence="4" id="KW-1185">Reference proteome</keyword>
<feature type="region of interest" description="Disordered" evidence="1">
    <location>
        <begin position="91"/>
        <end position="133"/>
    </location>
</feature>
<keyword evidence="2" id="KW-1133">Transmembrane helix</keyword>
<organism evidence="3 4">
    <name type="scientific">Holothuria leucospilota</name>
    <name type="common">Black long sea cucumber</name>
    <name type="synonym">Mertensiothuria leucospilota</name>
    <dbReference type="NCBI Taxonomy" id="206669"/>
    <lineage>
        <taxon>Eukaryota</taxon>
        <taxon>Metazoa</taxon>
        <taxon>Echinodermata</taxon>
        <taxon>Eleutherozoa</taxon>
        <taxon>Echinozoa</taxon>
        <taxon>Holothuroidea</taxon>
        <taxon>Aspidochirotacea</taxon>
        <taxon>Aspidochirotida</taxon>
        <taxon>Holothuriidae</taxon>
        <taxon>Holothuria</taxon>
    </lineage>
</organism>
<evidence type="ECO:0000256" key="1">
    <source>
        <dbReference type="SAM" id="MobiDB-lite"/>
    </source>
</evidence>
<comment type="caution">
    <text evidence="3">The sequence shown here is derived from an EMBL/GenBank/DDBJ whole genome shotgun (WGS) entry which is preliminary data.</text>
</comment>
<name>A0A9Q1HDL6_HOLLE</name>
<dbReference type="InterPro" id="IPR053066">
    <property type="entry name" value="ADGR_G7"/>
</dbReference>
<dbReference type="PANTHER" id="PTHR47767">
    <property type="entry name" value="ADHESION G PROTEIN-COUPLED RECEPTOR G7"/>
    <property type="match status" value="1"/>
</dbReference>
<proteinExistence type="predicted"/>
<sequence>MSNRTVSRQEIFRRLQNAVAISVLLLVTWVTGFLSIGAVSWLLNFLFCLVNSFQGCSIFFLFCVRQQEVRSAWMKWLGLSVSRAGPTSTSAMYGTDGVPKSKGMSGEKGTSAVSSKGKMELSDVKNVSEVSVA</sequence>
<dbReference type="EMBL" id="JAIZAY010000005">
    <property type="protein sequence ID" value="KAJ8041413.1"/>
    <property type="molecule type" value="Genomic_DNA"/>
</dbReference>
<gene>
    <name evidence="3" type="ORF">HOLleu_12221</name>
</gene>
<keyword evidence="2" id="KW-0472">Membrane</keyword>